<dbReference type="EMBL" id="QURL01000001">
    <property type="protein sequence ID" value="RFC66059.1"/>
    <property type="molecule type" value="Genomic_DNA"/>
</dbReference>
<dbReference type="RefSeq" id="WP_116681309.1">
    <property type="nucleotide sequence ID" value="NZ_QURL01000001.1"/>
</dbReference>
<protein>
    <submittedName>
        <fullName evidence="3">Uncharacterized protein</fullName>
    </submittedName>
</protein>
<keyword evidence="2" id="KW-0732">Signal</keyword>
<feature type="signal peptide" evidence="2">
    <location>
        <begin position="1"/>
        <end position="23"/>
    </location>
</feature>
<accession>A0A371XA14</accession>
<feature type="compositionally biased region" description="Low complexity" evidence="1">
    <location>
        <begin position="94"/>
        <end position="113"/>
    </location>
</feature>
<name>A0A371XA14_9HYPH</name>
<gene>
    <name evidence="3" type="ORF">DYI37_00875</name>
</gene>
<comment type="caution">
    <text evidence="3">The sequence shown here is derived from an EMBL/GenBank/DDBJ whole genome shotgun (WGS) entry which is preliminary data.</text>
</comment>
<feature type="region of interest" description="Disordered" evidence="1">
    <location>
        <begin position="42"/>
        <end position="147"/>
    </location>
</feature>
<sequence>MLKNLTIAALFTATSAFALPAMAQTTTETQTIVPGSEAQIDMNESATREGVAAESTVDLNRPENPAAAPSADQIVPGSSAGVRAQEAETRQSVAEGTEANTTTDAATGASADAPLVPGSGATFSESTAVEGQADVLQDQATTPASQN</sequence>
<dbReference type="OrthoDB" id="7916373at2"/>
<evidence type="ECO:0000256" key="2">
    <source>
        <dbReference type="SAM" id="SignalP"/>
    </source>
</evidence>
<dbReference type="AlphaFoldDB" id="A0A371XA14"/>
<organism evidence="3 4">
    <name type="scientific">Fulvimarina endophytica</name>
    <dbReference type="NCBI Taxonomy" id="2293836"/>
    <lineage>
        <taxon>Bacteria</taxon>
        <taxon>Pseudomonadati</taxon>
        <taxon>Pseudomonadota</taxon>
        <taxon>Alphaproteobacteria</taxon>
        <taxon>Hyphomicrobiales</taxon>
        <taxon>Aurantimonadaceae</taxon>
        <taxon>Fulvimarina</taxon>
    </lineage>
</organism>
<evidence type="ECO:0000256" key="1">
    <source>
        <dbReference type="SAM" id="MobiDB-lite"/>
    </source>
</evidence>
<evidence type="ECO:0000313" key="3">
    <source>
        <dbReference type="EMBL" id="RFC66059.1"/>
    </source>
</evidence>
<evidence type="ECO:0000313" key="4">
    <source>
        <dbReference type="Proteomes" id="UP000264310"/>
    </source>
</evidence>
<reference evidence="3 4" key="1">
    <citation type="submission" date="2018-08" db="EMBL/GenBank/DDBJ databases">
        <title>Fulvimarina sp. 85, whole genome shotgun sequence.</title>
        <authorList>
            <person name="Tuo L."/>
        </authorList>
    </citation>
    <scope>NUCLEOTIDE SEQUENCE [LARGE SCALE GENOMIC DNA]</scope>
    <source>
        <strain evidence="3 4">85</strain>
    </source>
</reference>
<dbReference type="Proteomes" id="UP000264310">
    <property type="component" value="Unassembled WGS sequence"/>
</dbReference>
<feature type="chain" id="PRO_5016604601" evidence="2">
    <location>
        <begin position="24"/>
        <end position="147"/>
    </location>
</feature>
<keyword evidence="4" id="KW-1185">Reference proteome</keyword>
<feature type="compositionally biased region" description="Polar residues" evidence="1">
    <location>
        <begin position="138"/>
        <end position="147"/>
    </location>
</feature>
<proteinExistence type="predicted"/>